<dbReference type="Proteomes" id="UP000291343">
    <property type="component" value="Unassembled WGS sequence"/>
</dbReference>
<reference evidence="1 2" key="1">
    <citation type="journal article" date="2017" name="Gigascience">
        <title>Genome sequence of the small brown planthopper, Laodelphax striatellus.</title>
        <authorList>
            <person name="Zhu J."/>
            <person name="Jiang F."/>
            <person name="Wang X."/>
            <person name="Yang P."/>
            <person name="Bao Y."/>
            <person name="Zhao W."/>
            <person name="Wang W."/>
            <person name="Lu H."/>
            <person name="Wang Q."/>
            <person name="Cui N."/>
            <person name="Li J."/>
            <person name="Chen X."/>
            <person name="Luo L."/>
            <person name="Yu J."/>
            <person name="Kang L."/>
            <person name="Cui F."/>
        </authorList>
    </citation>
    <scope>NUCLEOTIDE SEQUENCE [LARGE SCALE GENOMIC DNA]</scope>
    <source>
        <strain evidence="1">Lst14</strain>
    </source>
</reference>
<keyword evidence="2" id="KW-1185">Reference proteome</keyword>
<dbReference type="EMBL" id="QKKF02002619">
    <property type="protein sequence ID" value="RZF48269.1"/>
    <property type="molecule type" value="Genomic_DNA"/>
</dbReference>
<protein>
    <submittedName>
        <fullName evidence="1">Uncharacterized protein</fullName>
    </submittedName>
</protein>
<evidence type="ECO:0000313" key="2">
    <source>
        <dbReference type="Proteomes" id="UP000291343"/>
    </source>
</evidence>
<name>A0A482XS39_LAOST</name>
<comment type="caution">
    <text evidence="1">The sequence shown here is derived from an EMBL/GenBank/DDBJ whole genome shotgun (WGS) entry which is preliminary data.</text>
</comment>
<gene>
    <name evidence="1" type="ORF">LSTR_LSTR006236</name>
</gene>
<dbReference type="AlphaFoldDB" id="A0A482XS39"/>
<accession>A0A482XS39</accession>
<proteinExistence type="predicted"/>
<sequence>MGFRYNPRQLNVHNVEHTNNTGSSTVWGGVGERTSSQLVVSRRSPVGLWTPTELHRIVPDRNSVPRAFEKCHPGEGEVQLELIPPVRRLCSTFHFHPELPAEKKPSQTARRSSTLLTWQAITSQHSTR</sequence>
<organism evidence="1 2">
    <name type="scientific">Laodelphax striatellus</name>
    <name type="common">Small brown planthopper</name>
    <name type="synonym">Delphax striatella</name>
    <dbReference type="NCBI Taxonomy" id="195883"/>
    <lineage>
        <taxon>Eukaryota</taxon>
        <taxon>Metazoa</taxon>
        <taxon>Ecdysozoa</taxon>
        <taxon>Arthropoda</taxon>
        <taxon>Hexapoda</taxon>
        <taxon>Insecta</taxon>
        <taxon>Pterygota</taxon>
        <taxon>Neoptera</taxon>
        <taxon>Paraneoptera</taxon>
        <taxon>Hemiptera</taxon>
        <taxon>Auchenorrhyncha</taxon>
        <taxon>Fulgoroidea</taxon>
        <taxon>Delphacidae</taxon>
        <taxon>Criomorphinae</taxon>
        <taxon>Laodelphax</taxon>
    </lineage>
</organism>
<evidence type="ECO:0000313" key="1">
    <source>
        <dbReference type="EMBL" id="RZF48269.1"/>
    </source>
</evidence>
<dbReference type="InParanoid" id="A0A482XS39"/>